<dbReference type="SUPFAM" id="SSF51338">
    <property type="entry name" value="Composite domain of metallo-dependent hydrolases"/>
    <property type="match status" value="1"/>
</dbReference>
<proteinExistence type="predicted"/>
<dbReference type="GO" id="GO:0016810">
    <property type="term" value="F:hydrolase activity, acting on carbon-nitrogen (but not peptide) bonds"/>
    <property type="evidence" value="ECO:0007669"/>
    <property type="project" value="InterPro"/>
</dbReference>
<dbReference type="InterPro" id="IPR020955">
    <property type="entry name" value="Uncharacterised_Atu4866"/>
</dbReference>
<gene>
    <name evidence="1" type="ORF">J2S41_004099</name>
</gene>
<name>A0AAE3YRH9_9ACTN</name>
<dbReference type="Gene3D" id="2.30.40.10">
    <property type="entry name" value="Urease, subunit C, domain 1"/>
    <property type="match status" value="1"/>
</dbReference>
<dbReference type="Pfam" id="PF11512">
    <property type="entry name" value="Atu4866"/>
    <property type="match status" value="1"/>
</dbReference>
<evidence type="ECO:0000313" key="2">
    <source>
        <dbReference type="Proteomes" id="UP001183643"/>
    </source>
</evidence>
<dbReference type="Proteomes" id="UP001183643">
    <property type="component" value="Unassembled WGS sequence"/>
</dbReference>
<dbReference type="AlphaFoldDB" id="A0AAE3YRH9"/>
<comment type="caution">
    <text evidence="1">The sequence shown here is derived from an EMBL/GenBank/DDBJ whole genome shotgun (WGS) entry which is preliminary data.</text>
</comment>
<organism evidence="1 2">
    <name type="scientific">Catenuloplanes atrovinosus</name>
    <dbReference type="NCBI Taxonomy" id="137266"/>
    <lineage>
        <taxon>Bacteria</taxon>
        <taxon>Bacillati</taxon>
        <taxon>Actinomycetota</taxon>
        <taxon>Actinomycetes</taxon>
        <taxon>Micromonosporales</taxon>
        <taxon>Micromonosporaceae</taxon>
        <taxon>Catenuloplanes</taxon>
    </lineage>
</organism>
<dbReference type="InterPro" id="IPR011059">
    <property type="entry name" value="Metal-dep_hydrolase_composite"/>
</dbReference>
<sequence length="242" mass="26271">MTTTVSARIDDRETLDALTHTTGVTRPVLLTGGRVRTLDAMIGEWAEADVLLGGDRIVGVGPGLITAAGDDNAIVVECRGGTVLPALIDLAAPLGSRKNRFDTDAGSITPGKRADIVVLRPNTPADRFTADDIDIMILAGRVVFWRGEPVGEPPATTPADPSLTAGDHDYAGMWVDETGFLHQELLPNGRYDETRGGRPHAYQGRYWINGDRIDYLDDLGFWAFGEFRDGVLHHAGYVLHRR</sequence>
<dbReference type="InterPro" id="IPR038646">
    <property type="entry name" value="Atu4866-like_sf"/>
</dbReference>
<protein>
    <submittedName>
        <fullName evidence="1">Adenine deaminase</fullName>
    </submittedName>
</protein>
<accession>A0AAE3YRH9</accession>
<dbReference type="Gene3D" id="2.40.128.290">
    <property type="entry name" value="Uncharacterised protein Atu4866, PF11512"/>
    <property type="match status" value="1"/>
</dbReference>
<dbReference type="EMBL" id="JAVDYB010000001">
    <property type="protein sequence ID" value="MDR7277321.1"/>
    <property type="molecule type" value="Genomic_DNA"/>
</dbReference>
<reference evidence="1" key="1">
    <citation type="submission" date="2023-07" db="EMBL/GenBank/DDBJ databases">
        <title>Sequencing the genomes of 1000 actinobacteria strains.</title>
        <authorList>
            <person name="Klenk H.-P."/>
        </authorList>
    </citation>
    <scope>NUCLEOTIDE SEQUENCE</scope>
    <source>
        <strain evidence="1">DSM 44707</strain>
    </source>
</reference>
<dbReference type="RefSeq" id="WP_310369540.1">
    <property type="nucleotide sequence ID" value="NZ_JAVDYB010000001.1"/>
</dbReference>
<keyword evidence="2" id="KW-1185">Reference proteome</keyword>
<evidence type="ECO:0000313" key="1">
    <source>
        <dbReference type="EMBL" id="MDR7277321.1"/>
    </source>
</evidence>